<dbReference type="InterPro" id="IPR011723">
    <property type="entry name" value="Znf/thioredoxin_put"/>
</dbReference>
<feature type="compositionally biased region" description="Low complexity" evidence="1">
    <location>
        <begin position="46"/>
        <end position="56"/>
    </location>
</feature>
<sequence>MRLICPNCDAQYEVAESAIPEAGRDVQCSACGHTWFQQHASAQSSAPAASVMAAPERQPDPVPEPPIARFDPPLPEDVTEVVSEEAPPPAPEAPARPAAASRSLDESVMAVLREEAEREARARETERPSLEVQEEFPLSAPAAPPAAAAAVRRIVVRAPEPEPDDVEAVEEATERPGKGRELLPDIEEINSTLSPAHDPSHGAAYATAEPRRSGGFRRGFMFALLLGILALAAYVTAPRIVQRFPAAEPAMTAYVGQVDVLRLKLDALMQRAIAAIQG</sequence>
<evidence type="ECO:0000313" key="4">
    <source>
        <dbReference type="EMBL" id="GGO35235.1"/>
    </source>
</evidence>
<name>A0A917YNL4_9RHOB</name>
<evidence type="ECO:0000256" key="2">
    <source>
        <dbReference type="SAM" id="Phobius"/>
    </source>
</evidence>
<dbReference type="AlphaFoldDB" id="A0A917YNL4"/>
<dbReference type="NCBIfam" id="TIGR02098">
    <property type="entry name" value="MJ0042_CXXC"/>
    <property type="match status" value="1"/>
</dbReference>
<accession>A0A917YNL4</accession>
<feature type="transmembrane region" description="Helical" evidence="2">
    <location>
        <begin position="219"/>
        <end position="237"/>
    </location>
</feature>
<dbReference type="RefSeq" id="WP_146287411.1">
    <property type="nucleotide sequence ID" value="NZ_BMLP01000006.1"/>
</dbReference>
<dbReference type="EMBL" id="BMLP01000006">
    <property type="protein sequence ID" value="GGO35235.1"/>
    <property type="molecule type" value="Genomic_DNA"/>
</dbReference>
<dbReference type="Proteomes" id="UP000598196">
    <property type="component" value="Unassembled WGS sequence"/>
</dbReference>
<gene>
    <name evidence="4" type="ORF">GCM10010991_27200</name>
</gene>
<organism evidence="4 5">
    <name type="scientific">Gemmobacter aquaticus</name>
    <dbReference type="NCBI Taxonomy" id="490185"/>
    <lineage>
        <taxon>Bacteria</taxon>
        <taxon>Pseudomonadati</taxon>
        <taxon>Pseudomonadota</taxon>
        <taxon>Alphaproteobacteria</taxon>
        <taxon>Rhodobacterales</taxon>
        <taxon>Paracoccaceae</taxon>
        <taxon>Gemmobacter</taxon>
    </lineage>
</organism>
<feature type="domain" description="Zinc finger/thioredoxin putative" evidence="3">
    <location>
        <begin position="1"/>
        <end position="36"/>
    </location>
</feature>
<keyword evidence="2" id="KW-0472">Membrane</keyword>
<keyword evidence="5" id="KW-1185">Reference proteome</keyword>
<proteinExistence type="predicted"/>
<reference evidence="4 5" key="1">
    <citation type="journal article" date="2014" name="Int. J. Syst. Evol. Microbiol.">
        <title>Complete genome sequence of Corynebacterium casei LMG S-19264T (=DSM 44701T), isolated from a smear-ripened cheese.</title>
        <authorList>
            <consortium name="US DOE Joint Genome Institute (JGI-PGF)"/>
            <person name="Walter F."/>
            <person name="Albersmeier A."/>
            <person name="Kalinowski J."/>
            <person name="Ruckert C."/>
        </authorList>
    </citation>
    <scope>NUCLEOTIDE SEQUENCE [LARGE SCALE GENOMIC DNA]</scope>
    <source>
        <strain evidence="4 5">CGMCC 1.7029</strain>
    </source>
</reference>
<keyword evidence="2" id="KW-0812">Transmembrane</keyword>
<feature type="region of interest" description="Disordered" evidence="1">
    <location>
        <begin position="46"/>
        <end position="143"/>
    </location>
</feature>
<feature type="region of interest" description="Disordered" evidence="1">
    <location>
        <begin position="162"/>
        <end position="181"/>
    </location>
</feature>
<protein>
    <recommendedName>
        <fullName evidence="3">Zinc finger/thioredoxin putative domain-containing protein</fullName>
    </recommendedName>
</protein>
<evidence type="ECO:0000256" key="1">
    <source>
        <dbReference type="SAM" id="MobiDB-lite"/>
    </source>
</evidence>
<evidence type="ECO:0000259" key="3">
    <source>
        <dbReference type="Pfam" id="PF13717"/>
    </source>
</evidence>
<comment type="caution">
    <text evidence="4">The sequence shown here is derived from an EMBL/GenBank/DDBJ whole genome shotgun (WGS) entry which is preliminary data.</text>
</comment>
<evidence type="ECO:0000313" key="5">
    <source>
        <dbReference type="Proteomes" id="UP000598196"/>
    </source>
</evidence>
<keyword evidence="2" id="KW-1133">Transmembrane helix</keyword>
<dbReference type="OrthoDB" id="7159357at2"/>
<feature type="compositionally biased region" description="Acidic residues" evidence="1">
    <location>
        <begin position="162"/>
        <end position="171"/>
    </location>
</feature>
<dbReference type="Pfam" id="PF13717">
    <property type="entry name" value="Zn_ribbon_4"/>
    <property type="match status" value="1"/>
</dbReference>
<feature type="compositionally biased region" description="Basic and acidic residues" evidence="1">
    <location>
        <begin position="112"/>
        <end position="129"/>
    </location>
</feature>
<feature type="compositionally biased region" description="Basic and acidic residues" evidence="1">
    <location>
        <begin position="172"/>
        <end position="181"/>
    </location>
</feature>